<keyword evidence="8" id="KW-0812">Transmembrane</keyword>
<evidence type="ECO:0000256" key="2">
    <source>
        <dbReference type="ARBA" id="ARBA00022500"/>
    </source>
</evidence>
<proteinExistence type="inferred from homology"/>
<feature type="coiled-coil region" evidence="6">
    <location>
        <begin position="82"/>
        <end position="116"/>
    </location>
</feature>
<evidence type="ECO:0000256" key="3">
    <source>
        <dbReference type="ARBA" id="ARBA00023224"/>
    </source>
</evidence>
<feature type="compositionally biased region" description="Gly residues" evidence="7">
    <location>
        <begin position="634"/>
        <end position="643"/>
    </location>
</feature>
<dbReference type="SUPFAM" id="SSF58104">
    <property type="entry name" value="Methyl-accepting chemotaxis protein (MCP) signaling domain"/>
    <property type="match status" value="1"/>
</dbReference>
<sequence length="678" mass="72499">MSFKNLKIGTKILSGFAIILAIAIAIGVIGFSGLTGVGNSFHQVAQQRLPAVQTLGEVEANLLQLINSYGLLLDTRQDRADRDRLTRAIQDYRATYQAAQEEYLQLEQTAEEERVYQRLVAAMQELADINTTRVNPQHQSFLDIDLMQPVATNRDLERFMKDHALLQVRVLEAIENMEAFNGGDDPTACNFGRWLPDFRTGNDQINGLIREIMPFHDEFHAAVAQINQAIANGNRDRAFEIYAEQMAPAAVGVFRFFNGINEAAQEAVAALESMNELITGPAREAQSNVLDAFEELQALVVANAEQDVVSGDAVITRSNTINFAAMIIGAIIAVVMGLLITRMITSGINSGVGIAKRIADGDLTVKADQALLAQKDEVGELVQAMDRMARKLREIIGSVITGADNITAASEQTSSTAQSLSQGASEQAASVEETTASVEQMSASIEQNTENAKVTDTMASKAATDAGEGGQAVGKTVDAMKSIAEKISIIDDIAYQTNLLALNAAIEAARAGEHGKGFAVVAAEVRKLAERSQVASQEIGEVAKGSVSLAVRAGELLDEIVPAIQKTSDLVQEISAASTEQSSGANQINQAMEQLNAITQQSASASEELASTSEEMSGQAQQLQQLVSFFTIEGGSGQSGGGFSMKNDPPPKAPEPHKAESRQADSSSDEDESGFVRF</sequence>
<dbReference type="RefSeq" id="WP_164210740.1">
    <property type="nucleotide sequence ID" value="NZ_JAAGSC010000039.1"/>
</dbReference>
<evidence type="ECO:0000256" key="7">
    <source>
        <dbReference type="SAM" id="MobiDB-lite"/>
    </source>
</evidence>
<protein>
    <submittedName>
        <fullName evidence="11">HAMP domain-containing protein</fullName>
    </submittedName>
</protein>
<comment type="similarity">
    <text evidence="4">Belongs to the methyl-accepting chemotaxis (MCP) protein family.</text>
</comment>
<keyword evidence="6" id="KW-0175">Coiled coil</keyword>
<feature type="region of interest" description="Disordered" evidence="7">
    <location>
        <begin position="633"/>
        <end position="678"/>
    </location>
</feature>
<feature type="compositionally biased region" description="Acidic residues" evidence="7">
    <location>
        <begin position="667"/>
        <end position="678"/>
    </location>
</feature>
<dbReference type="GO" id="GO:0004888">
    <property type="term" value="F:transmembrane signaling receptor activity"/>
    <property type="evidence" value="ECO:0007669"/>
    <property type="project" value="TreeGrafter"/>
</dbReference>
<feature type="transmembrane region" description="Helical" evidence="8">
    <location>
        <begin position="12"/>
        <end position="34"/>
    </location>
</feature>
<keyword evidence="8" id="KW-0472">Membrane</keyword>
<feature type="domain" description="HAMP" evidence="10">
    <location>
        <begin position="342"/>
        <end position="397"/>
    </location>
</feature>
<evidence type="ECO:0000256" key="5">
    <source>
        <dbReference type="PROSITE-ProRule" id="PRU00284"/>
    </source>
</evidence>
<dbReference type="Pfam" id="PF00015">
    <property type="entry name" value="MCPsignal"/>
    <property type="match status" value="1"/>
</dbReference>
<dbReference type="InterPro" id="IPR025991">
    <property type="entry name" value="Chemoreceptor_zinc-bind_dom"/>
</dbReference>
<dbReference type="Pfam" id="PF12729">
    <property type="entry name" value="4HB_MCP_1"/>
    <property type="match status" value="1"/>
</dbReference>
<keyword evidence="8" id="KW-1133">Transmembrane helix</keyword>
<keyword evidence="12" id="KW-1185">Reference proteome</keyword>
<comment type="subcellular location">
    <subcellularLocation>
        <location evidence="1">Membrane</location>
    </subcellularLocation>
</comment>
<dbReference type="Proteomes" id="UP000484885">
    <property type="component" value="Unassembled WGS sequence"/>
</dbReference>
<feature type="transmembrane region" description="Helical" evidence="8">
    <location>
        <begin position="321"/>
        <end position="340"/>
    </location>
</feature>
<dbReference type="GO" id="GO:0007165">
    <property type="term" value="P:signal transduction"/>
    <property type="evidence" value="ECO:0007669"/>
    <property type="project" value="UniProtKB-KW"/>
</dbReference>
<dbReference type="PANTHER" id="PTHR43531:SF11">
    <property type="entry name" value="METHYL-ACCEPTING CHEMOTAXIS PROTEIN 3"/>
    <property type="match status" value="1"/>
</dbReference>
<dbReference type="GO" id="GO:0005886">
    <property type="term" value="C:plasma membrane"/>
    <property type="evidence" value="ECO:0007669"/>
    <property type="project" value="TreeGrafter"/>
</dbReference>
<feature type="compositionally biased region" description="Low complexity" evidence="7">
    <location>
        <begin position="411"/>
        <end position="425"/>
    </location>
</feature>
<feature type="region of interest" description="Disordered" evidence="7">
    <location>
        <begin position="598"/>
        <end position="620"/>
    </location>
</feature>
<dbReference type="Gene3D" id="1.20.120.30">
    <property type="entry name" value="Aspartate receptor, ligand-binding domain"/>
    <property type="match status" value="1"/>
</dbReference>
<evidence type="ECO:0000313" key="12">
    <source>
        <dbReference type="Proteomes" id="UP000484885"/>
    </source>
</evidence>
<feature type="compositionally biased region" description="Polar residues" evidence="7">
    <location>
        <begin position="432"/>
        <end position="441"/>
    </location>
</feature>
<dbReference type="InterPro" id="IPR051310">
    <property type="entry name" value="MCP_chemotaxis"/>
</dbReference>
<dbReference type="AlphaFoldDB" id="A0A845UV24"/>
<feature type="domain" description="Methyl-accepting transducer" evidence="9">
    <location>
        <begin position="402"/>
        <end position="617"/>
    </location>
</feature>
<name>A0A845UV24_9GAMM</name>
<dbReference type="InterPro" id="IPR004089">
    <property type="entry name" value="MCPsignal_dom"/>
</dbReference>
<evidence type="ECO:0000313" key="11">
    <source>
        <dbReference type="EMBL" id="NDY95347.1"/>
    </source>
</evidence>
<dbReference type="SMART" id="SM00283">
    <property type="entry name" value="MA"/>
    <property type="match status" value="1"/>
</dbReference>
<dbReference type="PANTHER" id="PTHR43531">
    <property type="entry name" value="PROTEIN ICFG"/>
    <property type="match status" value="1"/>
</dbReference>
<evidence type="ECO:0000259" key="10">
    <source>
        <dbReference type="PROSITE" id="PS50885"/>
    </source>
</evidence>
<dbReference type="CDD" id="cd06225">
    <property type="entry name" value="HAMP"/>
    <property type="match status" value="1"/>
</dbReference>
<gene>
    <name evidence="11" type="ORF">G3I74_06375</name>
</gene>
<feature type="region of interest" description="Disordered" evidence="7">
    <location>
        <begin position="411"/>
        <end position="441"/>
    </location>
</feature>
<dbReference type="Gene3D" id="1.10.287.950">
    <property type="entry name" value="Methyl-accepting chemotaxis protein"/>
    <property type="match status" value="1"/>
</dbReference>
<dbReference type="Pfam" id="PF00672">
    <property type="entry name" value="HAMP"/>
    <property type="match status" value="1"/>
</dbReference>
<keyword evidence="2" id="KW-0145">Chemotaxis</keyword>
<evidence type="ECO:0000259" key="9">
    <source>
        <dbReference type="PROSITE" id="PS50111"/>
    </source>
</evidence>
<dbReference type="SMART" id="SM00304">
    <property type="entry name" value="HAMP"/>
    <property type="match status" value="1"/>
</dbReference>
<dbReference type="PROSITE" id="PS50111">
    <property type="entry name" value="CHEMOTAXIS_TRANSDUC_2"/>
    <property type="match status" value="1"/>
</dbReference>
<evidence type="ECO:0000256" key="4">
    <source>
        <dbReference type="ARBA" id="ARBA00029447"/>
    </source>
</evidence>
<evidence type="ECO:0000256" key="1">
    <source>
        <dbReference type="ARBA" id="ARBA00004370"/>
    </source>
</evidence>
<comment type="caution">
    <text evidence="11">The sequence shown here is derived from an EMBL/GenBank/DDBJ whole genome shotgun (WGS) entry which is preliminary data.</text>
</comment>
<dbReference type="FunFam" id="1.10.287.950:FF:000001">
    <property type="entry name" value="Methyl-accepting chemotaxis sensory transducer"/>
    <property type="match status" value="1"/>
</dbReference>
<keyword evidence="3 5" id="KW-0807">Transducer</keyword>
<accession>A0A845UV24</accession>
<evidence type="ECO:0000256" key="8">
    <source>
        <dbReference type="SAM" id="Phobius"/>
    </source>
</evidence>
<evidence type="ECO:0000256" key="6">
    <source>
        <dbReference type="SAM" id="Coils"/>
    </source>
</evidence>
<dbReference type="InterPro" id="IPR003660">
    <property type="entry name" value="HAMP_dom"/>
</dbReference>
<organism evidence="11 12">
    <name type="scientific">Wenzhouxiangella limi</name>
    <dbReference type="NCBI Taxonomy" id="2707351"/>
    <lineage>
        <taxon>Bacteria</taxon>
        <taxon>Pseudomonadati</taxon>
        <taxon>Pseudomonadota</taxon>
        <taxon>Gammaproteobacteria</taxon>
        <taxon>Chromatiales</taxon>
        <taxon>Wenzhouxiangellaceae</taxon>
        <taxon>Wenzhouxiangella</taxon>
    </lineage>
</organism>
<feature type="compositionally biased region" description="Low complexity" evidence="7">
    <location>
        <begin position="602"/>
        <end position="617"/>
    </location>
</feature>
<dbReference type="CDD" id="cd11386">
    <property type="entry name" value="MCP_signal"/>
    <property type="match status" value="1"/>
</dbReference>
<dbReference type="PROSITE" id="PS50885">
    <property type="entry name" value="HAMP"/>
    <property type="match status" value="1"/>
</dbReference>
<dbReference type="GO" id="GO:0006935">
    <property type="term" value="P:chemotaxis"/>
    <property type="evidence" value="ECO:0007669"/>
    <property type="project" value="UniProtKB-KW"/>
</dbReference>
<feature type="compositionally biased region" description="Basic and acidic residues" evidence="7">
    <location>
        <begin position="654"/>
        <end position="663"/>
    </location>
</feature>
<dbReference type="Pfam" id="PF13682">
    <property type="entry name" value="CZB"/>
    <property type="match status" value="1"/>
</dbReference>
<dbReference type="EMBL" id="JAAGSC010000039">
    <property type="protein sequence ID" value="NDY95347.1"/>
    <property type="molecule type" value="Genomic_DNA"/>
</dbReference>
<reference evidence="11 12" key="1">
    <citation type="submission" date="2020-02" db="EMBL/GenBank/DDBJ databases">
        <authorList>
            <person name="Zhang X.-Y."/>
        </authorList>
    </citation>
    <scope>NUCLEOTIDE SEQUENCE [LARGE SCALE GENOMIC DNA]</scope>
    <source>
        <strain evidence="11 12">C33</strain>
    </source>
</reference>
<dbReference type="InterPro" id="IPR024478">
    <property type="entry name" value="HlyB_4HB_MCP"/>
</dbReference>